<feature type="compositionally biased region" description="Basic and acidic residues" evidence="4">
    <location>
        <begin position="65"/>
        <end position="85"/>
    </location>
</feature>
<gene>
    <name evidence="5" type="ORF">N7496_002210</name>
</gene>
<dbReference type="EMBL" id="JAPZBS010000002">
    <property type="protein sequence ID" value="KAJ5379782.1"/>
    <property type="molecule type" value="Genomic_DNA"/>
</dbReference>
<sequence>MESSGSQDKKPVPKFSSFKPPPAPSEAERRPRTERRHEHQSRSPRRSTDRVRRRSPSRRPQPTRHTRDYPFRDRPASREHEITRDRKSRRHTSVDQDRSHPPVAEDVSNELSQLTDDQLFVVDREGDRSVFKYGTAHRYAVPSYRRIGSGQVLGLPPNLVIDQEEPERDLIILRDNNTASGKRKFAGPLSGPVKKTTQIYRLQRDASALSAEELNDDSIPLGLPTERQPGFDTDYSGDSDDDRLAYRSIHGKAKIEDVLPKGMELVTDQDSQYDARHVRIDEDRRAYNAELWSSLSSNPEDVSTWLELIDHQNALILGYEDDRLLTSAERVNLADMKLSLYDMALAKCGSNVQTDLLLLGRLREGGQLWDKEKLWDEWRKTLDKNPESTALQLKFMDLQQTDFQDFSLNKHRSLLIECMKRLDAAPNASRHSQVQCYLLLRLTLLLREAGYTELAVGLWQAVLEFVFFRPDPHLEGQRDTALQQFSEFWDSEVARLGEFGGEGWRSEKNTMPDPVTRELDAHIDLPSVFPSWANSERNRIQNLKMPARSLDNHGTDVDTAYSVVLAPDFLEILPPFWPTAVSGDMVNAFLYFCHLPPLTRPSGSQGTRFWSGDNFLRNEAMDTAQPQLSDWLPPETDDLQTSISPFSFPVIDFLHTTNTLFAPENWFYSLRSWQTATVGKSHPLDTEWVRRTLQSLAGHFDQDDEFAEYALAVEFACDRKAAAEFAKRLLKTRRSSVKLYNSFALMQCRSGAHKSAFNAWSATINHAGFSKLECGLLWSTWAWEMLEQGDFARCSFLLYSILKGEVDLTAFHAVTDSKEYGPFEEIKLKRYLQQAAQQALANAHLHLYLAYTDCIALARYISDKSLDGPLDAYVSATLSLGNLPPEQDKFKAFATELLHQARGRIIYLHVSQKRQFRPSQLEILLRESVSLFPHNTMFLALFMWNDSRFSMLDRIRDPMTLVRTQLRSRYELDAQTSVSPIIPQKTPVTIHLFSIYMALCRPTWAGGNVHYVRAAFERAVGEQSDLPRHAHGKSEVQSSGDDSASANITVWKLYILFELDRAQDIKAAKAVFYRALRACPWSKELVMLAFERLGEEGVLGFDELRGMYNILNEKELRLHVSIANELEEVTVKRAEAEVEADAWLKALEEEVEGVRVE</sequence>
<dbReference type="Proteomes" id="UP001147782">
    <property type="component" value="Unassembled WGS sequence"/>
</dbReference>
<reference evidence="5" key="1">
    <citation type="submission" date="2022-11" db="EMBL/GenBank/DDBJ databases">
        <authorList>
            <person name="Petersen C."/>
        </authorList>
    </citation>
    <scope>NUCLEOTIDE SEQUENCE</scope>
    <source>
        <strain evidence="5">IBT 29864</strain>
    </source>
</reference>
<organism evidence="5 6">
    <name type="scientific">Penicillium cataractarum</name>
    <dbReference type="NCBI Taxonomy" id="2100454"/>
    <lineage>
        <taxon>Eukaryota</taxon>
        <taxon>Fungi</taxon>
        <taxon>Dikarya</taxon>
        <taxon>Ascomycota</taxon>
        <taxon>Pezizomycotina</taxon>
        <taxon>Eurotiomycetes</taxon>
        <taxon>Eurotiomycetidae</taxon>
        <taxon>Eurotiales</taxon>
        <taxon>Aspergillaceae</taxon>
        <taxon>Penicillium</taxon>
    </lineage>
</organism>
<dbReference type="PANTHER" id="PTHR13471:SF0">
    <property type="entry name" value="NUCLEAR EXOSOME REGULATOR NRDE2"/>
    <property type="match status" value="1"/>
</dbReference>
<dbReference type="RefSeq" id="XP_056557353.1">
    <property type="nucleotide sequence ID" value="XM_056695141.1"/>
</dbReference>
<dbReference type="GO" id="GO:0031048">
    <property type="term" value="P:regulatory ncRNA-mediated heterochromatin formation"/>
    <property type="evidence" value="ECO:0007669"/>
    <property type="project" value="TreeGrafter"/>
</dbReference>
<dbReference type="GO" id="GO:1902369">
    <property type="term" value="P:negative regulation of RNA catabolic process"/>
    <property type="evidence" value="ECO:0007669"/>
    <property type="project" value="TreeGrafter"/>
</dbReference>
<evidence type="ECO:0000313" key="5">
    <source>
        <dbReference type="EMBL" id="KAJ5379782.1"/>
    </source>
</evidence>
<dbReference type="PANTHER" id="PTHR13471">
    <property type="entry name" value="TETRATRICOPEPTIDE-LIKE HELICAL"/>
    <property type="match status" value="1"/>
</dbReference>
<feature type="region of interest" description="Disordered" evidence="4">
    <location>
        <begin position="217"/>
        <end position="238"/>
    </location>
</feature>
<feature type="compositionally biased region" description="Basic and acidic residues" evidence="4">
    <location>
        <begin position="26"/>
        <end position="50"/>
    </location>
</feature>
<comment type="similarity">
    <text evidence="2">Belongs to the NRDE2 family.</text>
</comment>
<name>A0A9W9VF70_9EURO</name>
<dbReference type="Pfam" id="PF08424">
    <property type="entry name" value="NRDE-2"/>
    <property type="match status" value="1"/>
</dbReference>
<dbReference type="GO" id="GO:0071013">
    <property type="term" value="C:catalytic step 2 spliceosome"/>
    <property type="evidence" value="ECO:0007669"/>
    <property type="project" value="TreeGrafter"/>
</dbReference>
<evidence type="ECO:0000313" key="6">
    <source>
        <dbReference type="Proteomes" id="UP001147782"/>
    </source>
</evidence>
<keyword evidence="3" id="KW-0539">Nucleus</keyword>
<comment type="caution">
    <text evidence="5">The sequence shown here is derived from an EMBL/GenBank/DDBJ whole genome shotgun (WGS) entry which is preliminary data.</text>
</comment>
<protein>
    <recommendedName>
        <fullName evidence="7">DUF1740-domain-containing protein</fullName>
    </recommendedName>
</protein>
<reference evidence="5" key="2">
    <citation type="journal article" date="2023" name="IMA Fungus">
        <title>Comparative genomic study of the Penicillium genus elucidates a diverse pangenome and 15 lateral gene transfer events.</title>
        <authorList>
            <person name="Petersen C."/>
            <person name="Sorensen T."/>
            <person name="Nielsen M.R."/>
            <person name="Sondergaard T.E."/>
            <person name="Sorensen J.L."/>
            <person name="Fitzpatrick D.A."/>
            <person name="Frisvad J.C."/>
            <person name="Nielsen K.L."/>
        </authorList>
    </citation>
    <scope>NUCLEOTIDE SEQUENCE</scope>
    <source>
        <strain evidence="5">IBT 29864</strain>
    </source>
</reference>
<evidence type="ECO:0000256" key="3">
    <source>
        <dbReference type="ARBA" id="ARBA00023242"/>
    </source>
</evidence>
<dbReference type="GeneID" id="81434318"/>
<proteinExistence type="inferred from homology"/>
<dbReference type="InterPro" id="IPR013633">
    <property type="entry name" value="NRDE-2"/>
</dbReference>
<evidence type="ECO:0000256" key="4">
    <source>
        <dbReference type="SAM" id="MobiDB-lite"/>
    </source>
</evidence>
<evidence type="ECO:0008006" key="7">
    <source>
        <dbReference type="Google" id="ProtNLM"/>
    </source>
</evidence>
<keyword evidence="6" id="KW-1185">Reference proteome</keyword>
<feature type="compositionally biased region" description="Basic residues" evidence="4">
    <location>
        <begin position="51"/>
        <end position="64"/>
    </location>
</feature>
<evidence type="ECO:0000256" key="1">
    <source>
        <dbReference type="ARBA" id="ARBA00004123"/>
    </source>
</evidence>
<evidence type="ECO:0000256" key="2">
    <source>
        <dbReference type="ARBA" id="ARBA00009265"/>
    </source>
</evidence>
<dbReference type="OrthoDB" id="297219at2759"/>
<dbReference type="AlphaFoldDB" id="A0A9W9VF70"/>
<feature type="region of interest" description="Disordered" evidence="4">
    <location>
        <begin position="1"/>
        <end position="111"/>
    </location>
</feature>
<comment type="subcellular location">
    <subcellularLocation>
        <location evidence="1">Nucleus</location>
    </subcellularLocation>
</comment>
<accession>A0A9W9VF70</accession>